<dbReference type="Proteomes" id="UP000315750">
    <property type="component" value="Chromosome"/>
</dbReference>
<evidence type="ECO:0000313" key="1">
    <source>
        <dbReference type="EMBL" id="QDU57137.1"/>
    </source>
</evidence>
<gene>
    <name evidence="1" type="ORF">Pan181_33510</name>
</gene>
<name>A0A518AQY7_9BACT</name>
<dbReference type="KEGG" id="amuc:Pan181_33510"/>
<organism evidence="1 2">
    <name type="scientific">Aeoliella mucimassa</name>
    <dbReference type="NCBI Taxonomy" id="2527972"/>
    <lineage>
        <taxon>Bacteria</taxon>
        <taxon>Pseudomonadati</taxon>
        <taxon>Planctomycetota</taxon>
        <taxon>Planctomycetia</taxon>
        <taxon>Pirellulales</taxon>
        <taxon>Lacipirellulaceae</taxon>
        <taxon>Aeoliella</taxon>
    </lineage>
</organism>
<evidence type="ECO:0000313" key="2">
    <source>
        <dbReference type="Proteomes" id="UP000315750"/>
    </source>
</evidence>
<protein>
    <submittedName>
        <fullName evidence="1">Uncharacterized protein</fullName>
    </submittedName>
</protein>
<dbReference type="AlphaFoldDB" id="A0A518AQY7"/>
<reference evidence="1 2" key="1">
    <citation type="submission" date="2019-02" db="EMBL/GenBank/DDBJ databases">
        <title>Deep-cultivation of Planctomycetes and their phenomic and genomic characterization uncovers novel biology.</title>
        <authorList>
            <person name="Wiegand S."/>
            <person name="Jogler M."/>
            <person name="Boedeker C."/>
            <person name="Pinto D."/>
            <person name="Vollmers J."/>
            <person name="Rivas-Marin E."/>
            <person name="Kohn T."/>
            <person name="Peeters S.H."/>
            <person name="Heuer A."/>
            <person name="Rast P."/>
            <person name="Oberbeckmann S."/>
            <person name="Bunk B."/>
            <person name="Jeske O."/>
            <person name="Meyerdierks A."/>
            <person name="Storesund J.E."/>
            <person name="Kallscheuer N."/>
            <person name="Luecker S."/>
            <person name="Lage O.M."/>
            <person name="Pohl T."/>
            <person name="Merkel B.J."/>
            <person name="Hornburger P."/>
            <person name="Mueller R.-W."/>
            <person name="Bruemmer F."/>
            <person name="Labrenz M."/>
            <person name="Spormann A.M."/>
            <person name="Op den Camp H."/>
            <person name="Overmann J."/>
            <person name="Amann R."/>
            <person name="Jetten M.S.M."/>
            <person name="Mascher T."/>
            <person name="Medema M.H."/>
            <person name="Devos D.P."/>
            <person name="Kaster A.-K."/>
            <person name="Ovreas L."/>
            <person name="Rohde M."/>
            <person name="Galperin M.Y."/>
            <person name="Jogler C."/>
        </authorList>
    </citation>
    <scope>NUCLEOTIDE SEQUENCE [LARGE SCALE GENOMIC DNA]</scope>
    <source>
        <strain evidence="1 2">Pan181</strain>
    </source>
</reference>
<sequence length="901" mass="98912">MQLRAFNQFAASWQILPKLLLVLFAIAGLGDARCQADIEVELFSGQPLGIGRVKVDLPSVADGAPAVDQSFTITDPAGRVLYPAQEKKRARKVLNNLLGLKLPEKLTYYFWFTGDTPLELDIYAPHHVRVTAQPRFDQREYQKTLEDWWKQYIAMYTKVYQEAEYPIGVQTYLTAMWSARLSQPMPKLEGFLIREHEQGGTATGKLIADEAYRASVLRDLMLGAADDPSATQPLPEHAVPVATAAPPALGGEIAIEPIASYVPEECFYIRFGTFTNYLWFRDFIGRWRGDLGNMLIQRSIRRSSTDAISKRLALKESKVAEILGPQVIEDIAIVGLDPYFADGAAVGVLFQAKNSFLLGTSLSQQRSAAAKEVSGATNEQVTIAGQKVSLLSSPDGSLRSYYVTADNYHFVCSSAALVERFLAAAKGERPLAAATDFQVARMRYPASDDNRAFVHVSSAFLTNLTSPAYRIELDRRLRSLQAERATRLAYLAAEQEGLPHETIDDLAAGAFVPRDIGQRADGAQWLTDNQGRTYESVRGYRGNWLPMADNLPTTCTAGERARYEQFAAQVTSEVASLVPLSVAVAGSEPAPGVERIAIDVHLQRYSVSNLASFAKKLGDPSPARLAPIAGDVAAAEVVLTGMMGSNEPLHLFAGLRDGPVPLVVERGSLELATSIMDGIEGYIGSYPKPQFLERMLPVRMSPYDSQGYSRGVGLFDLWFRRTDDFLLISFKQNVLFEVGNQLAMVPAERPAQAWVMLRDLVGTKYEQVVTSYAYARTRDTSASGSRFMNSLLEQLHVAPPAAHELANELVGGEFICPLGGEYQLMATPAGREVWASTAAAPNNLFLLTEIPPGYQFPLLTWFRGMTAELLRDEDTLTLSMLVDISKADFAGEIVPPPPPGN</sequence>
<proteinExistence type="predicted"/>
<keyword evidence="2" id="KW-1185">Reference proteome</keyword>
<dbReference type="EMBL" id="CP036278">
    <property type="protein sequence ID" value="QDU57137.1"/>
    <property type="molecule type" value="Genomic_DNA"/>
</dbReference>
<accession>A0A518AQY7</accession>